<dbReference type="AlphaFoldDB" id="A0A7C4LKM0"/>
<name>A0A7C4LKM0_9PLAN</name>
<evidence type="ECO:0000313" key="1">
    <source>
        <dbReference type="EMBL" id="HGT39014.1"/>
    </source>
</evidence>
<reference evidence="1" key="1">
    <citation type="journal article" date="2020" name="mSystems">
        <title>Genome- and Community-Level Interaction Insights into Carbon Utilization and Element Cycling Functions of Hydrothermarchaeota in Hydrothermal Sediment.</title>
        <authorList>
            <person name="Zhou Z."/>
            <person name="Liu Y."/>
            <person name="Xu W."/>
            <person name="Pan J."/>
            <person name="Luo Z.H."/>
            <person name="Li M."/>
        </authorList>
    </citation>
    <scope>NUCLEOTIDE SEQUENCE [LARGE SCALE GENOMIC DNA]</scope>
    <source>
        <strain evidence="1">SpSt-508</strain>
    </source>
</reference>
<proteinExistence type="predicted"/>
<dbReference type="EMBL" id="DSVQ01000012">
    <property type="protein sequence ID" value="HGT39014.1"/>
    <property type="molecule type" value="Genomic_DNA"/>
</dbReference>
<accession>A0A7C4LKM0</accession>
<gene>
    <name evidence="1" type="ORF">ENS64_07085</name>
</gene>
<protein>
    <submittedName>
        <fullName evidence="1">Uncharacterized protein</fullName>
    </submittedName>
</protein>
<comment type="caution">
    <text evidence="1">The sequence shown here is derived from an EMBL/GenBank/DDBJ whole genome shotgun (WGS) entry which is preliminary data.</text>
</comment>
<sequence length="523" mass="60430">MVHRSLPCRSNCSPPRWFPAWLPGVCLLVVGMGDGEAARAAEKVWTTQQLVNARPEWDRLLNTRLRVEGRLASHSRRQLRLTKCDLTFRLTEEQESQVGAARNLELSGKLMRDRETGRIFFEVATLKPLPTDRGQLLDREARLKNPKAKDWYDLAQWADERGRFYEDAELLATARTYYSRGLILEWRDVPRDDFPGKFRLLSQAREWQLPAELEDELRHEVFRAWWQRAAAADNPHEEWSALLARLAADWPAAFLPLPEWPADLVEAYDQDPLGTYRKADEQQRHMLQRIFTGQVQIKEIVAVAAKEGHDSLEIARQIESLVPERRALAEQYRDREYQRRLKNVETLSKAELLELAQLFRERNNPDIARQALRQWLAARVQRLGNRGGAPERLALADDYWSLLGDEAATVALLEAARQFEPESEDVQKRFRELGYRWNGNRWTKAPTAESGSAAPAPTQLVTGLTAEEVQHIQGRPTRKAILVSAQGTEEYWIYGDGDGSRLVVHLQRRVRQNELRVVRIFQR</sequence>
<organism evidence="1">
    <name type="scientific">Schlesneria paludicola</name>
    <dbReference type="NCBI Taxonomy" id="360056"/>
    <lineage>
        <taxon>Bacteria</taxon>
        <taxon>Pseudomonadati</taxon>
        <taxon>Planctomycetota</taxon>
        <taxon>Planctomycetia</taxon>
        <taxon>Planctomycetales</taxon>
        <taxon>Planctomycetaceae</taxon>
        <taxon>Schlesneria</taxon>
    </lineage>
</organism>